<dbReference type="InterPro" id="IPR036390">
    <property type="entry name" value="WH_DNA-bd_sf"/>
</dbReference>
<dbReference type="Pfam" id="PF03466">
    <property type="entry name" value="LysR_substrate"/>
    <property type="match status" value="1"/>
</dbReference>
<dbReference type="Gene3D" id="3.40.190.290">
    <property type="match status" value="1"/>
</dbReference>
<dbReference type="RefSeq" id="WP_326507515.1">
    <property type="nucleotide sequence ID" value="NZ_JAWIIV010000013.1"/>
</dbReference>
<protein>
    <submittedName>
        <fullName evidence="6">LysR family transcriptional regulator</fullName>
    </submittedName>
</protein>
<dbReference type="EMBL" id="JAWIIV010000013">
    <property type="protein sequence ID" value="MEC4720801.1"/>
    <property type="molecule type" value="Genomic_DNA"/>
</dbReference>
<gene>
    <name evidence="6" type="ORF">RY831_16675</name>
</gene>
<keyword evidence="3" id="KW-0238">DNA-binding</keyword>
<name>A0ABU6JBI7_9BURK</name>
<dbReference type="PROSITE" id="PS50931">
    <property type="entry name" value="HTH_LYSR"/>
    <property type="match status" value="1"/>
</dbReference>
<dbReference type="PANTHER" id="PTHR30537:SF3">
    <property type="entry name" value="TRANSCRIPTIONAL REGULATORY PROTEIN"/>
    <property type="match status" value="1"/>
</dbReference>
<dbReference type="InterPro" id="IPR058163">
    <property type="entry name" value="LysR-type_TF_proteobact-type"/>
</dbReference>
<keyword evidence="4" id="KW-0804">Transcription</keyword>
<reference evidence="6 7" key="1">
    <citation type="submission" date="2023-10" db="EMBL/GenBank/DDBJ databases">
        <title>Noviherbaspirillum sp. CPCC 100848 genome assembly.</title>
        <authorList>
            <person name="Li X.Y."/>
            <person name="Fang X.M."/>
        </authorList>
    </citation>
    <scope>NUCLEOTIDE SEQUENCE [LARGE SCALE GENOMIC DNA]</scope>
    <source>
        <strain evidence="6 7">CPCC 100848</strain>
    </source>
</reference>
<dbReference type="Gene3D" id="1.10.10.10">
    <property type="entry name" value="Winged helix-like DNA-binding domain superfamily/Winged helix DNA-binding domain"/>
    <property type="match status" value="1"/>
</dbReference>
<dbReference type="SUPFAM" id="SSF46785">
    <property type="entry name" value="Winged helix' DNA-binding domain"/>
    <property type="match status" value="1"/>
</dbReference>
<dbReference type="InterPro" id="IPR000847">
    <property type="entry name" value="LysR_HTH_N"/>
</dbReference>
<dbReference type="InterPro" id="IPR036388">
    <property type="entry name" value="WH-like_DNA-bd_sf"/>
</dbReference>
<evidence type="ECO:0000259" key="5">
    <source>
        <dbReference type="PROSITE" id="PS50931"/>
    </source>
</evidence>
<organism evidence="6 7">
    <name type="scientific">Noviherbaspirillum album</name>
    <dbReference type="NCBI Taxonomy" id="3080276"/>
    <lineage>
        <taxon>Bacteria</taxon>
        <taxon>Pseudomonadati</taxon>
        <taxon>Pseudomonadota</taxon>
        <taxon>Betaproteobacteria</taxon>
        <taxon>Burkholderiales</taxon>
        <taxon>Oxalobacteraceae</taxon>
        <taxon>Noviherbaspirillum</taxon>
    </lineage>
</organism>
<evidence type="ECO:0000313" key="6">
    <source>
        <dbReference type="EMBL" id="MEC4720801.1"/>
    </source>
</evidence>
<evidence type="ECO:0000313" key="7">
    <source>
        <dbReference type="Proteomes" id="UP001352263"/>
    </source>
</evidence>
<dbReference type="Pfam" id="PF00126">
    <property type="entry name" value="HTH_1"/>
    <property type="match status" value="1"/>
</dbReference>
<evidence type="ECO:0000256" key="3">
    <source>
        <dbReference type="ARBA" id="ARBA00023125"/>
    </source>
</evidence>
<keyword evidence="7" id="KW-1185">Reference proteome</keyword>
<comment type="similarity">
    <text evidence="1">Belongs to the LysR transcriptional regulatory family.</text>
</comment>
<evidence type="ECO:0000256" key="2">
    <source>
        <dbReference type="ARBA" id="ARBA00023015"/>
    </source>
</evidence>
<evidence type="ECO:0000256" key="4">
    <source>
        <dbReference type="ARBA" id="ARBA00023163"/>
    </source>
</evidence>
<accession>A0ABU6JBI7</accession>
<keyword evidence="2" id="KW-0805">Transcription regulation</keyword>
<sequence length="300" mass="33251">MQDRDWDDLRYFLAVGRTGSLSGAARRLGVNHSTVLRRLGSLEQQLGVRLFERTPSGYFMTAAGEELRTRLGNVDEQIESAQRHVAGRDTELSGIIRITTTDTLAFGLLTPLFVEFGHLHPGIELQVCINNAFSSLSKREADIAVRPSNQPPQHLVGRRAGRLASSVYGSADYLRHAPRTDRLAEHAWVGFDDSLAHLGQAQWMEQHVPADRVVYRVNSLAGMTQAVVHGAGLGLLLDVLAESHGTLERVVPAIGALDTDVWILMHPDLRSTARFKAMNEFLYARLSNHPRLRRLSAADH</sequence>
<feature type="domain" description="HTH lysR-type" evidence="5">
    <location>
        <begin position="4"/>
        <end position="61"/>
    </location>
</feature>
<comment type="caution">
    <text evidence="6">The sequence shown here is derived from an EMBL/GenBank/DDBJ whole genome shotgun (WGS) entry which is preliminary data.</text>
</comment>
<evidence type="ECO:0000256" key="1">
    <source>
        <dbReference type="ARBA" id="ARBA00009437"/>
    </source>
</evidence>
<dbReference type="InterPro" id="IPR005119">
    <property type="entry name" value="LysR_subst-bd"/>
</dbReference>
<dbReference type="SUPFAM" id="SSF53850">
    <property type="entry name" value="Periplasmic binding protein-like II"/>
    <property type="match status" value="1"/>
</dbReference>
<proteinExistence type="inferred from homology"/>
<dbReference type="PANTHER" id="PTHR30537">
    <property type="entry name" value="HTH-TYPE TRANSCRIPTIONAL REGULATOR"/>
    <property type="match status" value="1"/>
</dbReference>
<dbReference type="Proteomes" id="UP001352263">
    <property type="component" value="Unassembled WGS sequence"/>
</dbReference>